<protein>
    <submittedName>
        <fullName evidence="1">Uncharacterized protein</fullName>
    </submittedName>
</protein>
<gene>
    <name evidence="1" type="ORF">Ani05nite_53970</name>
</gene>
<reference evidence="1" key="1">
    <citation type="submission" date="2021-01" db="EMBL/GenBank/DDBJ databases">
        <title>Whole genome shotgun sequence of Actinoplanes nipponensis NBRC 14063.</title>
        <authorList>
            <person name="Komaki H."/>
            <person name="Tamura T."/>
        </authorList>
    </citation>
    <scope>NUCLEOTIDE SEQUENCE</scope>
    <source>
        <strain evidence="1">NBRC 14063</strain>
    </source>
</reference>
<sequence length="125" mass="12817">MLGSDARVTGAAPGVSLQRAGVGEPDTVVIDLGRDAGTGHVGRAGEAGQYRVVRLLAERFTGGLGKLADTGAPYVQHVPLVRSPFLSLNAARNIGKHPGGSDRSSFEARVRQLASWRAGAGTATA</sequence>
<dbReference type="Proteomes" id="UP000647172">
    <property type="component" value="Unassembled WGS sequence"/>
</dbReference>
<comment type="caution">
    <text evidence="1">The sequence shown here is derived from an EMBL/GenBank/DDBJ whole genome shotgun (WGS) entry which is preliminary data.</text>
</comment>
<dbReference type="EMBL" id="BOMQ01000063">
    <property type="protein sequence ID" value="GIE51863.1"/>
    <property type="molecule type" value="Genomic_DNA"/>
</dbReference>
<organism evidence="1 2">
    <name type="scientific">Actinoplanes nipponensis</name>
    <dbReference type="NCBI Taxonomy" id="135950"/>
    <lineage>
        <taxon>Bacteria</taxon>
        <taxon>Bacillati</taxon>
        <taxon>Actinomycetota</taxon>
        <taxon>Actinomycetes</taxon>
        <taxon>Micromonosporales</taxon>
        <taxon>Micromonosporaceae</taxon>
        <taxon>Actinoplanes</taxon>
    </lineage>
</organism>
<dbReference type="AlphaFoldDB" id="A0A919JLI4"/>
<name>A0A919JLI4_9ACTN</name>
<evidence type="ECO:0000313" key="2">
    <source>
        <dbReference type="Proteomes" id="UP000647172"/>
    </source>
</evidence>
<evidence type="ECO:0000313" key="1">
    <source>
        <dbReference type="EMBL" id="GIE51863.1"/>
    </source>
</evidence>
<proteinExistence type="predicted"/>
<keyword evidence="2" id="KW-1185">Reference proteome</keyword>
<accession>A0A919JLI4</accession>